<name>A0A5N6QH19_9ROSI</name>
<dbReference type="PANTHER" id="PTHR31232:SF156">
    <property type="entry name" value="PLANT SELF-INCOMPATIBILITY PROTEIN S1 FAMILY-RELATED"/>
    <property type="match status" value="1"/>
</dbReference>
<evidence type="ECO:0000256" key="6">
    <source>
        <dbReference type="RuleBase" id="RU367044"/>
    </source>
</evidence>
<evidence type="ECO:0000256" key="4">
    <source>
        <dbReference type="ARBA" id="ARBA00022525"/>
    </source>
</evidence>
<proteinExistence type="inferred from homology"/>
<feature type="signal peptide" evidence="6">
    <location>
        <begin position="1"/>
        <end position="23"/>
    </location>
</feature>
<dbReference type="AlphaFoldDB" id="A0A5N6QH19"/>
<keyword evidence="5 6" id="KW-0732">Signal</keyword>
<sequence>MKTLGSSKVFFLVLALAIRSCSSEGFLTWNVQIVNGLSGGNTLFLHCKSEDNDLGIHNLAVGAKFSWDFTPNVWGTTLYWCYLRNNEEHKWFDAFLSQSDDGYNGFARSCNYKTCTWIARDDGIYLRNIPNKSDDFVHKWEPGQ</sequence>
<reference evidence="7 8" key="1">
    <citation type="submission" date="2019-06" db="EMBL/GenBank/DDBJ databases">
        <title>A chromosomal-level reference genome of Carpinus fangiana (Coryloideae, Betulaceae).</title>
        <authorList>
            <person name="Yang X."/>
            <person name="Wang Z."/>
            <person name="Zhang L."/>
            <person name="Hao G."/>
            <person name="Liu J."/>
            <person name="Yang Y."/>
        </authorList>
    </citation>
    <scope>NUCLEOTIDE SEQUENCE [LARGE SCALE GENOMIC DNA]</scope>
    <source>
        <strain evidence="7">Cfa_2016G</strain>
        <tissue evidence="7">Leaf</tissue>
    </source>
</reference>
<dbReference type="Pfam" id="PF05938">
    <property type="entry name" value="Self-incomp_S1"/>
    <property type="match status" value="1"/>
</dbReference>
<dbReference type="OrthoDB" id="1727555at2759"/>
<gene>
    <name evidence="7" type="ORF">FH972_002535</name>
</gene>
<evidence type="ECO:0000313" key="8">
    <source>
        <dbReference type="Proteomes" id="UP000327013"/>
    </source>
</evidence>
<evidence type="ECO:0000256" key="1">
    <source>
        <dbReference type="ARBA" id="ARBA00004613"/>
    </source>
</evidence>
<dbReference type="GO" id="GO:0005576">
    <property type="term" value="C:extracellular region"/>
    <property type="evidence" value="ECO:0007669"/>
    <property type="project" value="UniProtKB-SubCell"/>
</dbReference>
<evidence type="ECO:0000256" key="3">
    <source>
        <dbReference type="ARBA" id="ARBA00022471"/>
    </source>
</evidence>
<feature type="chain" id="PRO_5025095456" description="S-protein homolog" evidence="6">
    <location>
        <begin position="24"/>
        <end position="144"/>
    </location>
</feature>
<keyword evidence="3 6" id="KW-0713">Self-incompatibility</keyword>
<accession>A0A5N6QH19</accession>
<keyword evidence="8" id="KW-1185">Reference proteome</keyword>
<evidence type="ECO:0000256" key="2">
    <source>
        <dbReference type="ARBA" id="ARBA00005581"/>
    </source>
</evidence>
<keyword evidence="4 6" id="KW-0964">Secreted</keyword>
<organism evidence="7 8">
    <name type="scientific">Carpinus fangiana</name>
    <dbReference type="NCBI Taxonomy" id="176857"/>
    <lineage>
        <taxon>Eukaryota</taxon>
        <taxon>Viridiplantae</taxon>
        <taxon>Streptophyta</taxon>
        <taxon>Embryophyta</taxon>
        <taxon>Tracheophyta</taxon>
        <taxon>Spermatophyta</taxon>
        <taxon>Magnoliopsida</taxon>
        <taxon>eudicotyledons</taxon>
        <taxon>Gunneridae</taxon>
        <taxon>Pentapetalae</taxon>
        <taxon>rosids</taxon>
        <taxon>fabids</taxon>
        <taxon>Fagales</taxon>
        <taxon>Betulaceae</taxon>
        <taxon>Carpinus</taxon>
    </lineage>
</organism>
<evidence type="ECO:0000313" key="7">
    <source>
        <dbReference type="EMBL" id="KAE7997949.1"/>
    </source>
</evidence>
<protein>
    <recommendedName>
        <fullName evidence="6">S-protein homolog</fullName>
    </recommendedName>
</protein>
<dbReference type="Proteomes" id="UP000327013">
    <property type="component" value="Chromosome 1"/>
</dbReference>
<dbReference type="EMBL" id="CM017321">
    <property type="protein sequence ID" value="KAE7997949.1"/>
    <property type="molecule type" value="Genomic_DNA"/>
</dbReference>
<comment type="subcellular location">
    <subcellularLocation>
        <location evidence="1 6">Secreted</location>
    </subcellularLocation>
</comment>
<dbReference type="GO" id="GO:0060320">
    <property type="term" value="P:rejection of self pollen"/>
    <property type="evidence" value="ECO:0007669"/>
    <property type="project" value="UniProtKB-KW"/>
</dbReference>
<dbReference type="InterPro" id="IPR010264">
    <property type="entry name" value="Self-incomp_S1"/>
</dbReference>
<comment type="similarity">
    <text evidence="2 6">Belongs to the plant self-incompatibility (S1) protein family.</text>
</comment>
<evidence type="ECO:0000256" key="5">
    <source>
        <dbReference type="ARBA" id="ARBA00022729"/>
    </source>
</evidence>
<dbReference type="PANTHER" id="PTHR31232">
    <property type="match status" value="1"/>
</dbReference>